<dbReference type="Gene3D" id="3.40.50.1110">
    <property type="entry name" value="SGNH hydrolase"/>
    <property type="match status" value="1"/>
</dbReference>
<dbReference type="SUPFAM" id="SSF52266">
    <property type="entry name" value="SGNH hydrolase"/>
    <property type="match status" value="1"/>
</dbReference>
<protein>
    <submittedName>
        <fullName evidence="7">TTC19</fullName>
    </submittedName>
</protein>
<dbReference type="AlphaFoldDB" id="A0A8S3T184"/>
<dbReference type="GO" id="GO:0005743">
    <property type="term" value="C:mitochondrial inner membrane"/>
    <property type="evidence" value="ECO:0007669"/>
    <property type="project" value="TreeGrafter"/>
</dbReference>
<dbReference type="SMART" id="SM00028">
    <property type="entry name" value="TPR"/>
    <property type="match status" value="4"/>
</dbReference>
<evidence type="ECO:0000313" key="7">
    <source>
        <dbReference type="EMBL" id="CAG2225075.1"/>
    </source>
</evidence>
<keyword evidence="8" id="KW-1185">Reference proteome</keyword>
<keyword evidence="4" id="KW-0802">TPR repeat</keyword>
<dbReference type="InterPro" id="IPR036514">
    <property type="entry name" value="SGNH_hydro_sf"/>
</dbReference>
<sequence>MSVDSLNDLDDLAGCDIPSNSDDAYAKLGLILQNCGIEESIEKACPPKPFDIDSELLCTYSEFLSRSFRSAQSIRNYLNGVKVLFLLLGLHVDVFSSYELKLTMKGLDRKLKHLPKQAFPITLEILGKIREHLNLNTPLDATYWCLFLFALLLLSRKSNLVPVSTKKFDKNKQLCRGDVTVFPSLIIVAFKWTKTIQLDFRSTLVCDSIAKHVKTIRMCHLQAFPGANIWDMINLLNCGTIQVNYDIILMHVGTNNVGTYEIADFDMGYNVLISTIEKLVKPHTVIVMSAIIPRLLDFQNTSYFVTTINSRLRSLCFKRGVQTSSLSTIVSSFGLIGVSRCFLGFSSKTEEDPIVMSIKRAKLAAMRNENQAAERIYHEALYDIENKFKSKEMEREEYFNAKVTVYDDLANIALNQRQFSKAEVLYKETMKACLQKGMEKTSNAFVEITIKLGSLYAMTKKDEMAEMGYREAVKIMEVKVKENPESDNNTYALLGLALESYGRFLMYHKELAEAQPLLVRSESIARRVLGEEHPQRIVLLNDIATVQIMQNNLKEAESTLFQAVEVGTASNVPELPALYSNLGAIYLRTSKLNDAEKNCGIALKKAKENKNKHAQGQAEYCLQRILEERKKGVQSAE</sequence>
<name>A0A8S3T184_MYTED</name>
<comment type="caution">
    <text evidence="7">The sequence shown here is derived from an EMBL/GenBank/DDBJ whole genome shotgun (WGS) entry which is preliminary data.</text>
</comment>
<accession>A0A8S3T184</accession>
<comment type="subcellular location">
    <subcellularLocation>
        <location evidence="1">Mitochondrion</location>
    </subcellularLocation>
</comment>
<comment type="similarity">
    <text evidence="2">Belongs to the TTC19 family.</text>
</comment>
<dbReference type="Proteomes" id="UP000683360">
    <property type="component" value="Unassembled WGS sequence"/>
</dbReference>
<dbReference type="PANTHER" id="PTHR13143">
    <property type="entry name" value="TETRATRICOPEPTIDE REPEAT PROTEIN 19"/>
    <property type="match status" value="1"/>
</dbReference>
<dbReference type="GO" id="GO:0034551">
    <property type="term" value="P:mitochondrial respiratory chain complex III assembly"/>
    <property type="evidence" value="ECO:0007669"/>
    <property type="project" value="InterPro"/>
</dbReference>
<dbReference type="InterPro" id="IPR040395">
    <property type="entry name" value="TTC19"/>
</dbReference>
<organism evidence="7 8">
    <name type="scientific">Mytilus edulis</name>
    <name type="common">Blue mussel</name>
    <dbReference type="NCBI Taxonomy" id="6550"/>
    <lineage>
        <taxon>Eukaryota</taxon>
        <taxon>Metazoa</taxon>
        <taxon>Spiralia</taxon>
        <taxon>Lophotrochozoa</taxon>
        <taxon>Mollusca</taxon>
        <taxon>Bivalvia</taxon>
        <taxon>Autobranchia</taxon>
        <taxon>Pteriomorphia</taxon>
        <taxon>Mytilida</taxon>
        <taxon>Mytiloidea</taxon>
        <taxon>Mytilidae</taxon>
        <taxon>Mytilinae</taxon>
        <taxon>Mytilus</taxon>
    </lineage>
</organism>
<dbReference type="InterPro" id="IPR011990">
    <property type="entry name" value="TPR-like_helical_dom_sf"/>
</dbReference>
<evidence type="ECO:0000256" key="2">
    <source>
        <dbReference type="ARBA" id="ARBA00008219"/>
    </source>
</evidence>
<dbReference type="Pfam" id="PF13424">
    <property type="entry name" value="TPR_12"/>
    <property type="match status" value="1"/>
</dbReference>
<keyword evidence="6" id="KW-0496">Mitochondrion</keyword>
<keyword evidence="5" id="KW-0809">Transit peptide</keyword>
<evidence type="ECO:0000256" key="3">
    <source>
        <dbReference type="ARBA" id="ARBA00022737"/>
    </source>
</evidence>
<dbReference type="InterPro" id="IPR019734">
    <property type="entry name" value="TPR_rpt"/>
</dbReference>
<evidence type="ECO:0000256" key="5">
    <source>
        <dbReference type="ARBA" id="ARBA00022946"/>
    </source>
</evidence>
<reference evidence="7" key="1">
    <citation type="submission" date="2021-03" db="EMBL/GenBank/DDBJ databases">
        <authorList>
            <person name="Bekaert M."/>
        </authorList>
    </citation>
    <scope>NUCLEOTIDE SEQUENCE</scope>
</reference>
<evidence type="ECO:0000256" key="1">
    <source>
        <dbReference type="ARBA" id="ARBA00004173"/>
    </source>
</evidence>
<keyword evidence="3" id="KW-0677">Repeat</keyword>
<evidence type="ECO:0000256" key="6">
    <source>
        <dbReference type="ARBA" id="ARBA00023128"/>
    </source>
</evidence>
<gene>
    <name evidence="7" type="ORF">MEDL_38215</name>
</gene>
<proteinExistence type="inferred from homology"/>
<dbReference type="Gene3D" id="1.25.40.10">
    <property type="entry name" value="Tetratricopeptide repeat domain"/>
    <property type="match status" value="1"/>
</dbReference>
<dbReference type="PANTHER" id="PTHR13143:SF6">
    <property type="entry name" value="TETRATRICOPEPTIDE REPEAT PROTEIN 19, MITOCHONDRIAL"/>
    <property type="match status" value="1"/>
</dbReference>
<evidence type="ECO:0000313" key="8">
    <source>
        <dbReference type="Proteomes" id="UP000683360"/>
    </source>
</evidence>
<dbReference type="EMBL" id="CAJPWZ010001833">
    <property type="protein sequence ID" value="CAG2225075.1"/>
    <property type="molecule type" value="Genomic_DNA"/>
</dbReference>
<dbReference type="SUPFAM" id="SSF48452">
    <property type="entry name" value="TPR-like"/>
    <property type="match status" value="2"/>
</dbReference>
<evidence type="ECO:0000256" key="4">
    <source>
        <dbReference type="ARBA" id="ARBA00022803"/>
    </source>
</evidence>
<dbReference type="OrthoDB" id="5986190at2759"/>